<reference evidence="2 3" key="1">
    <citation type="submission" date="2016-10" db="EMBL/GenBank/DDBJ databases">
        <authorList>
            <person name="de Groot N.N."/>
        </authorList>
    </citation>
    <scope>NUCLEOTIDE SEQUENCE [LARGE SCALE GENOMIC DNA]</scope>
    <source>
        <strain evidence="2 3">M79</strain>
    </source>
</reference>
<dbReference type="InterPro" id="IPR008841">
    <property type="entry name" value="Siphovirus-type_tail_N"/>
</dbReference>
<name>A0A1I4J0X5_9LACT</name>
<gene>
    <name evidence="2" type="ORF">SAMN05216438_1256</name>
</gene>
<evidence type="ECO:0000259" key="1">
    <source>
        <dbReference type="Pfam" id="PF05709"/>
    </source>
</evidence>
<evidence type="ECO:0000313" key="3">
    <source>
        <dbReference type="Proteomes" id="UP000181969"/>
    </source>
</evidence>
<dbReference type="RefSeq" id="WP_074752026.1">
    <property type="nucleotide sequence ID" value="NZ_FOTJ01000025.1"/>
</dbReference>
<organism evidence="2 3">
    <name type="scientific">Lactococcus garvieae</name>
    <dbReference type="NCBI Taxonomy" id="1363"/>
    <lineage>
        <taxon>Bacteria</taxon>
        <taxon>Bacillati</taxon>
        <taxon>Bacillota</taxon>
        <taxon>Bacilli</taxon>
        <taxon>Lactobacillales</taxon>
        <taxon>Streptococcaceae</taxon>
        <taxon>Lactococcus</taxon>
    </lineage>
</organism>
<dbReference type="EMBL" id="FOTJ01000025">
    <property type="protein sequence ID" value="SFL60170.1"/>
    <property type="molecule type" value="Genomic_DNA"/>
</dbReference>
<protein>
    <submittedName>
        <fullName evidence="2">Phage tail protein</fullName>
    </submittedName>
</protein>
<feature type="domain" description="Siphovirus-type tail component RIFT-related" evidence="1">
    <location>
        <begin position="22"/>
        <end position="110"/>
    </location>
</feature>
<proteinExistence type="predicted"/>
<sequence length="292" mass="32915">MTIENEKITYVNEIGDMVIFESKKPYVLLEKKGFGGSSNTITSQKVYGIDGEIEVEESLPPRTLSISAVISGKNSIEDNKLRKNLLKTFNPKLSGTIVYESYGKTYEIDVKIVEGWVDEIDSTSHLWKGSVSFLALYPLWRDTSGSSYTVQLGQVISEFSFPLSITDNFKFATVEAGKEVEVINPGHVSVGMELSIECIAEVVNPRIYNPYTQEWFAFNWTFSGKDTIYLNTNENKKQVLINGENGFFKRKLGSKFLQISNLETNYFILEAEKGVENMIAEMKYSPLFTGVC</sequence>
<accession>A0A1I4J0X5</accession>
<evidence type="ECO:0000313" key="2">
    <source>
        <dbReference type="EMBL" id="SFL60170.1"/>
    </source>
</evidence>
<dbReference type="Pfam" id="PF05709">
    <property type="entry name" value="Sipho_tail"/>
    <property type="match status" value="1"/>
</dbReference>
<dbReference type="AlphaFoldDB" id="A0A1I4J0X5"/>
<dbReference type="Gene3D" id="2.40.30.200">
    <property type="match status" value="1"/>
</dbReference>
<dbReference type="Proteomes" id="UP000181969">
    <property type="component" value="Unassembled WGS sequence"/>
</dbReference>
<dbReference type="Gene3D" id="2.60.120.860">
    <property type="match status" value="1"/>
</dbReference>
<dbReference type="OrthoDB" id="2079081at2"/>